<gene>
    <name evidence="2" type="ORF">DPMN_147995</name>
</gene>
<dbReference type="Proteomes" id="UP000828390">
    <property type="component" value="Unassembled WGS sequence"/>
</dbReference>
<proteinExistence type="predicted"/>
<keyword evidence="3" id="KW-1185">Reference proteome</keyword>
<reference evidence="2" key="1">
    <citation type="journal article" date="2019" name="bioRxiv">
        <title>The Genome of the Zebra Mussel, Dreissena polymorpha: A Resource for Invasive Species Research.</title>
        <authorList>
            <person name="McCartney M.A."/>
            <person name="Auch B."/>
            <person name="Kono T."/>
            <person name="Mallez S."/>
            <person name="Zhang Y."/>
            <person name="Obille A."/>
            <person name="Becker A."/>
            <person name="Abrahante J.E."/>
            <person name="Garbe J."/>
            <person name="Badalamenti J.P."/>
            <person name="Herman A."/>
            <person name="Mangelson H."/>
            <person name="Liachko I."/>
            <person name="Sullivan S."/>
            <person name="Sone E.D."/>
            <person name="Koren S."/>
            <person name="Silverstein K.A.T."/>
            <person name="Beckman K.B."/>
            <person name="Gohl D.M."/>
        </authorList>
    </citation>
    <scope>NUCLEOTIDE SEQUENCE</scope>
    <source>
        <strain evidence="2">Duluth1</strain>
        <tissue evidence="2">Whole animal</tissue>
    </source>
</reference>
<keyword evidence="1" id="KW-0472">Membrane</keyword>
<accession>A0A9D4FEQ0</accession>
<dbReference type="AlphaFoldDB" id="A0A9D4FEQ0"/>
<comment type="caution">
    <text evidence="2">The sequence shown here is derived from an EMBL/GenBank/DDBJ whole genome shotgun (WGS) entry which is preliminary data.</text>
</comment>
<dbReference type="EMBL" id="JAIWYP010000007">
    <property type="protein sequence ID" value="KAH3794462.1"/>
    <property type="molecule type" value="Genomic_DNA"/>
</dbReference>
<keyword evidence="1" id="KW-0812">Transmembrane</keyword>
<protein>
    <submittedName>
        <fullName evidence="2">Uncharacterized protein</fullName>
    </submittedName>
</protein>
<evidence type="ECO:0000313" key="2">
    <source>
        <dbReference type="EMBL" id="KAH3794462.1"/>
    </source>
</evidence>
<keyword evidence="1" id="KW-1133">Transmembrane helix</keyword>
<evidence type="ECO:0000256" key="1">
    <source>
        <dbReference type="SAM" id="Phobius"/>
    </source>
</evidence>
<evidence type="ECO:0000313" key="3">
    <source>
        <dbReference type="Proteomes" id="UP000828390"/>
    </source>
</evidence>
<sequence>MDTSVLTPSASNDGFQIVIIAVACAVSALIIVIAILIAVICVQRKRLSVASYHIV</sequence>
<reference evidence="2" key="2">
    <citation type="submission" date="2020-11" db="EMBL/GenBank/DDBJ databases">
        <authorList>
            <person name="McCartney M.A."/>
            <person name="Auch B."/>
            <person name="Kono T."/>
            <person name="Mallez S."/>
            <person name="Becker A."/>
            <person name="Gohl D.M."/>
            <person name="Silverstein K.A.T."/>
            <person name="Koren S."/>
            <person name="Bechman K.B."/>
            <person name="Herman A."/>
            <person name="Abrahante J.E."/>
            <person name="Garbe J."/>
        </authorList>
    </citation>
    <scope>NUCLEOTIDE SEQUENCE</scope>
    <source>
        <strain evidence="2">Duluth1</strain>
        <tissue evidence="2">Whole animal</tissue>
    </source>
</reference>
<name>A0A9D4FEQ0_DREPO</name>
<organism evidence="2 3">
    <name type="scientific">Dreissena polymorpha</name>
    <name type="common">Zebra mussel</name>
    <name type="synonym">Mytilus polymorpha</name>
    <dbReference type="NCBI Taxonomy" id="45954"/>
    <lineage>
        <taxon>Eukaryota</taxon>
        <taxon>Metazoa</taxon>
        <taxon>Spiralia</taxon>
        <taxon>Lophotrochozoa</taxon>
        <taxon>Mollusca</taxon>
        <taxon>Bivalvia</taxon>
        <taxon>Autobranchia</taxon>
        <taxon>Heteroconchia</taxon>
        <taxon>Euheterodonta</taxon>
        <taxon>Imparidentia</taxon>
        <taxon>Neoheterodontei</taxon>
        <taxon>Myida</taxon>
        <taxon>Dreissenoidea</taxon>
        <taxon>Dreissenidae</taxon>
        <taxon>Dreissena</taxon>
    </lineage>
</organism>
<feature type="transmembrane region" description="Helical" evidence="1">
    <location>
        <begin position="15"/>
        <end position="42"/>
    </location>
</feature>